<keyword evidence="2" id="KW-1185">Reference proteome</keyword>
<reference evidence="1 2" key="1">
    <citation type="submission" date="2020-10" db="EMBL/GenBank/DDBJ databases">
        <authorList>
            <person name="Castelo-Branco R."/>
            <person name="Eusebio N."/>
            <person name="Adriana R."/>
            <person name="Vieira A."/>
            <person name="Brugerolle De Fraissinette N."/>
            <person name="Rezende De Castro R."/>
            <person name="Schneider M.P."/>
            <person name="Vasconcelos V."/>
            <person name="Leao P.N."/>
        </authorList>
    </citation>
    <scope>NUCLEOTIDE SEQUENCE [LARGE SCALE GENOMIC DNA]</scope>
    <source>
        <strain evidence="1 2">LEGE 07299</strain>
    </source>
</reference>
<protein>
    <submittedName>
        <fullName evidence="1">Uncharacterized protein</fullName>
    </submittedName>
</protein>
<comment type="caution">
    <text evidence="1">The sequence shown here is derived from an EMBL/GenBank/DDBJ whole genome shotgun (WGS) entry which is preliminary data.</text>
</comment>
<name>A0ABR9U0U2_9NOSO</name>
<organism evidence="1 2">
    <name type="scientific">Nostoc cf. edaphicum LEGE 07299</name>
    <dbReference type="NCBI Taxonomy" id="2777974"/>
    <lineage>
        <taxon>Bacteria</taxon>
        <taxon>Bacillati</taxon>
        <taxon>Cyanobacteriota</taxon>
        <taxon>Cyanophyceae</taxon>
        <taxon>Nostocales</taxon>
        <taxon>Nostocaceae</taxon>
        <taxon>Nostoc</taxon>
    </lineage>
</organism>
<gene>
    <name evidence="1" type="ORF">IQ229_15520</name>
</gene>
<evidence type="ECO:0000313" key="2">
    <source>
        <dbReference type="Proteomes" id="UP000647836"/>
    </source>
</evidence>
<dbReference type="EMBL" id="JADEXF010000495">
    <property type="protein sequence ID" value="MBE9106291.1"/>
    <property type="molecule type" value="Genomic_DNA"/>
</dbReference>
<proteinExistence type="predicted"/>
<dbReference type="RefSeq" id="WP_194045098.1">
    <property type="nucleotide sequence ID" value="NZ_JADEXF010000495.1"/>
</dbReference>
<sequence length="58" mass="6535">MGEYPEQFWQFGIQCLWVAVSMEISTQRDSQEVVRGIGQNFPFLVSRATPVVSVSAVE</sequence>
<dbReference type="Proteomes" id="UP000647836">
    <property type="component" value="Unassembled WGS sequence"/>
</dbReference>
<evidence type="ECO:0000313" key="1">
    <source>
        <dbReference type="EMBL" id="MBE9106291.1"/>
    </source>
</evidence>
<accession>A0ABR9U0U2</accession>